<sequence length="407" mass="42992">MAAIDAQFAWMSAKIPSDQFLLYAFAGVPADLDGAIADVLDRARAAPDLNIRVADAGRLRYPRWVPRTEPATAIRHRAPADSWAGCLDTIVGLTDDQLDVGVNPWRLHVFAPVHDIPGHRGAGTVAVLQIAHALADGQRSSALAAWLFGRPAPVPAVPAPRSGFLPWRAVVAARAHRRRVEDTRTGLLPPAVGDRPPLATNNRPAGGRTVRTLVRQRADVGGPTVTVGVLAAVSAALSEYLGGHCDELGAEIPMAKAGPRHAHNHFGNVTVGLYPHLDHDARCQRIAADIATGRLRSRHPATAAADRAFAATPAVLLRWGVDHFDPDVRPQRVAGNTVVSSVHRGAADLRLGAEPVLLTAGFPALSPAMGLTHGVHGIGDTVVISVHAAQSAIPDIEVYLRLLDAAL</sequence>
<comment type="caution">
    <text evidence="2">The sequence shown here is derived from an EMBL/GenBank/DDBJ whole genome shotgun (WGS) entry which is preliminary data.</text>
</comment>
<evidence type="ECO:0000313" key="2">
    <source>
        <dbReference type="EMBL" id="ORV53815.1"/>
    </source>
</evidence>
<evidence type="ECO:0000313" key="3">
    <source>
        <dbReference type="Proteomes" id="UP000193465"/>
    </source>
</evidence>
<keyword evidence="3" id="KW-1185">Reference proteome</keyword>
<protein>
    <recommendedName>
        <fullName evidence="4">DUF1298 domain-containing protein</fullName>
    </recommendedName>
</protein>
<gene>
    <name evidence="2" type="ORF">AWC02_01580</name>
</gene>
<dbReference type="Proteomes" id="UP000193465">
    <property type="component" value="Unassembled WGS sequence"/>
</dbReference>
<dbReference type="AlphaFoldDB" id="A0A1X1UAG7"/>
<dbReference type="STRING" id="188915.AWC02_01580"/>
<evidence type="ECO:0008006" key="4">
    <source>
        <dbReference type="Google" id="ProtNLM"/>
    </source>
</evidence>
<dbReference type="RefSeq" id="WP_085126323.1">
    <property type="nucleotide sequence ID" value="NZ_LQOT01000005.1"/>
</dbReference>
<evidence type="ECO:0000256" key="1">
    <source>
        <dbReference type="SAM" id="MobiDB-lite"/>
    </source>
</evidence>
<reference evidence="2 3" key="1">
    <citation type="submission" date="2016-01" db="EMBL/GenBank/DDBJ databases">
        <title>The new phylogeny of the genus Mycobacterium.</title>
        <authorList>
            <person name="Tarcisio F."/>
            <person name="Conor M."/>
            <person name="Antonella G."/>
            <person name="Elisabetta G."/>
            <person name="Giulia F.S."/>
            <person name="Sara T."/>
            <person name="Anna F."/>
            <person name="Clotilde B."/>
            <person name="Roberto B."/>
            <person name="Veronica D.S."/>
            <person name="Fabio R."/>
            <person name="Monica P."/>
            <person name="Olivier J."/>
            <person name="Enrico T."/>
            <person name="Nicola S."/>
        </authorList>
    </citation>
    <scope>NUCLEOTIDE SEQUENCE [LARGE SCALE GENOMIC DNA]</scope>
    <source>
        <strain evidence="2 3">ATCC 27353</strain>
    </source>
</reference>
<proteinExistence type="predicted"/>
<name>A0A1X1UAG7_9MYCO</name>
<dbReference type="EMBL" id="LQOT01000005">
    <property type="protein sequence ID" value="ORV53815.1"/>
    <property type="molecule type" value="Genomic_DNA"/>
</dbReference>
<feature type="region of interest" description="Disordered" evidence="1">
    <location>
        <begin position="186"/>
        <end position="206"/>
    </location>
</feature>
<accession>A0A1X1UAG7</accession>
<organism evidence="2 3">
    <name type="scientific">Mycolicibacter engbaekii</name>
    <dbReference type="NCBI Taxonomy" id="188915"/>
    <lineage>
        <taxon>Bacteria</taxon>
        <taxon>Bacillati</taxon>
        <taxon>Actinomycetota</taxon>
        <taxon>Actinomycetes</taxon>
        <taxon>Mycobacteriales</taxon>
        <taxon>Mycobacteriaceae</taxon>
        <taxon>Mycolicibacter</taxon>
    </lineage>
</organism>